<dbReference type="PANTHER" id="PTHR22306">
    <property type="entry name" value="CHROMOSOME 7 OPEN READING FRAME 50"/>
    <property type="match status" value="1"/>
</dbReference>
<feature type="domain" description="WKF" evidence="2">
    <location>
        <begin position="78"/>
        <end position="139"/>
    </location>
</feature>
<dbReference type="EMBL" id="SOYY01000022">
    <property type="protein sequence ID" value="KAA0705035.1"/>
    <property type="molecule type" value="Genomic_DNA"/>
</dbReference>
<evidence type="ECO:0000313" key="3">
    <source>
        <dbReference type="EMBL" id="KAA0705035.1"/>
    </source>
</evidence>
<organism evidence="3 4">
    <name type="scientific">Triplophysa tibetana</name>
    <dbReference type="NCBI Taxonomy" id="1572043"/>
    <lineage>
        <taxon>Eukaryota</taxon>
        <taxon>Metazoa</taxon>
        <taxon>Chordata</taxon>
        <taxon>Craniata</taxon>
        <taxon>Vertebrata</taxon>
        <taxon>Euteleostomi</taxon>
        <taxon>Actinopterygii</taxon>
        <taxon>Neopterygii</taxon>
        <taxon>Teleostei</taxon>
        <taxon>Ostariophysi</taxon>
        <taxon>Cypriniformes</taxon>
        <taxon>Nemacheilidae</taxon>
        <taxon>Triplophysa</taxon>
    </lineage>
</organism>
<dbReference type="Proteomes" id="UP000324632">
    <property type="component" value="Chromosome 22"/>
</dbReference>
<comment type="caution">
    <text evidence="3">The sequence shown here is derived from an EMBL/GenBank/DDBJ whole genome shotgun (WGS) entry which is preliminary data.</text>
</comment>
<dbReference type="PANTHER" id="PTHR22306:SF2">
    <property type="entry name" value="CHROMOSOME 7 OPEN READING FRAME 50"/>
    <property type="match status" value="1"/>
</dbReference>
<reference evidence="3 4" key="1">
    <citation type="journal article" date="2019" name="Mol. Ecol. Resour.">
        <title>Chromosome-level genome assembly of Triplophysa tibetana, a fish adapted to the harsh high-altitude environment of the Tibetan Plateau.</title>
        <authorList>
            <person name="Yang X."/>
            <person name="Liu H."/>
            <person name="Ma Z."/>
            <person name="Zou Y."/>
            <person name="Zou M."/>
            <person name="Mao Y."/>
            <person name="Li X."/>
            <person name="Wang H."/>
            <person name="Chen T."/>
            <person name="Wang W."/>
            <person name="Yang R."/>
        </authorList>
    </citation>
    <scope>NUCLEOTIDE SEQUENCE [LARGE SCALE GENOMIC DNA]</scope>
    <source>
        <strain evidence="3">TTIB1903HZAU</strain>
        <tissue evidence="3">Muscle</tissue>
    </source>
</reference>
<feature type="compositionally biased region" description="Basic and acidic residues" evidence="1">
    <location>
        <begin position="48"/>
        <end position="63"/>
    </location>
</feature>
<feature type="compositionally biased region" description="Acidic residues" evidence="1">
    <location>
        <begin position="20"/>
        <end position="33"/>
    </location>
</feature>
<gene>
    <name evidence="3" type="ORF">E1301_Tti017822</name>
</gene>
<protein>
    <recommendedName>
        <fullName evidence="2">WKF domain-containing protein</fullName>
    </recommendedName>
</protein>
<feature type="region of interest" description="Disordered" evidence="1">
    <location>
        <begin position="1"/>
        <end position="70"/>
    </location>
</feature>
<sequence length="167" mass="19512">MVNKDSSGDLVKTPRPQESDGQEDEDGEEDLSPEENRVLERKLKKIRKKEENKKMKDEGKSTEQEENTTNVAEKLALEYLSCWSERKDEWKFQKTRQTWLLQNMFDRVKVPDSYFGVLLAYLEGLRGSAKEKTLQKAEALVRWEGQGEGEEDAETRRNRAKIVMQQL</sequence>
<dbReference type="Pfam" id="PF10180">
    <property type="entry name" value="WKF"/>
    <property type="match status" value="1"/>
</dbReference>
<dbReference type="InterPro" id="IPR019327">
    <property type="entry name" value="WKF"/>
</dbReference>
<proteinExistence type="predicted"/>
<name>A0A5A9N773_9TELE</name>
<evidence type="ECO:0000259" key="2">
    <source>
        <dbReference type="Pfam" id="PF10180"/>
    </source>
</evidence>
<evidence type="ECO:0000256" key="1">
    <source>
        <dbReference type="SAM" id="MobiDB-lite"/>
    </source>
</evidence>
<dbReference type="AlphaFoldDB" id="A0A5A9N773"/>
<keyword evidence="4" id="KW-1185">Reference proteome</keyword>
<accession>A0A5A9N773</accession>
<evidence type="ECO:0000313" key="4">
    <source>
        <dbReference type="Proteomes" id="UP000324632"/>
    </source>
</evidence>